<reference evidence="2" key="1">
    <citation type="submission" date="2023-10" db="EMBL/GenBank/DDBJ databases">
        <authorList>
            <person name="Chen Y."/>
            <person name="Shah S."/>
            <person name="Dougan E. K."/>
            <person name="Thang M."/>
            <person name="Chan C."/>
        </authorList>
    </citation>
    <scope>NUCLEOTIDE SEQUENCE [LARGE SCALE GENOMIC DNA]</scope>
</reference>
<feature type="chain" id="PRO_5046575189" evidence="1">
    <location>
        <begin position="17"/>
        <end position="110"/>
    </location>
</feature>
<evidence type="ECO:0000313" key="3">
    <source>
        <dbReference type="Proteomes" id="UP001189429"/>
    </source>
</evidence>
<sequence>MARVSFAMLSLGAALATEETTASLRGSAAARRLESCTADAKPCAAPHSNSAIQLPAALPATVPAQRLGWRLLERSRQRSAGGGGSACIEAWREGGPLKDVKNPARQCFTP</sequence>
<dbReference type="Proteomes" id="UP001189429">
    <property type="component" value="Unassembled WGS sequence"/>
</dbReference>
<keyword evidence="3" id="KW-1185">Reference proteome</keyword>
<gene>
    <name evidence="2" type="ORF">PCOR1329_LOCUS23149</name>
</gene>
<proteinExistence type="predicted"/>
<keyword evidence="1" id="KW-0732">Signal</keyword>
<dbReference type="EMBL" id="CAUYUJ010007803">
    <property type="protein sequence ID" value="CAK0822035.1"/>
    <property type="molecule type" value="Genomic_DNA"/>
</dbReference>
<organism evidence="2 3">
    <name type="scientific">Prorocentrum cordatum</name>
    <dbReference type="NCBI Taxonomy" id="2364126"/>
    <lineage>
        <taxon>Eukaryota</taxon>
        <taxon>Sar</taxon>
        <taxon>Alveolata</taxon>
        <taxon>Dinophyceae</taxon>
        <taxon>Prorocentrales</taxon>
        <taxon>Prorocentraceae</taxon>
        <taxon>Prorocentrum</taxon>
    </lineage>
</organism>
<protein>
    <submittedName>
        <fullName evidence="2">Uncharacterized protein</fullName>
    </submittedName>
</protein>
<name>A0ABN9RTK1_9DINO</name>
<evidence type="ECO:0000313" key="2">
    <source>
        <dbReference type="EMBL" id="CAK0822035.1"/>
    </source>
</evidence>
<feature type="signal peptide" evidence="1">
    <location>
        <begin position="1"/>
        <end position="16"/>
    </location>
</feature>
<accession>A0ABN9RTK1</accession>
<evidence type="ECO:0000256" key="1">
    <source>
        <dbReference type="SAM" id="SignalP"/>
    </source>
</evidence>
<comment type="caution">
    <text evidence="2">The sequence shown here is derived from an EMBL/GenBank/DDBJ whole genome shotgun (WGS) entry which is preliminary data.</text>
</comment>